<feature type="compositionally biased region" description="Polar residues" evidence="1">
    <location>
        <begin position="39"/>
        <end position="54"/>
    </location>
</feature>
<sequence length="278" mass="31774">MSFLVPSAAHTLKRSFRTSCIPCVSTVLRQQHQPTLFTTTRPVTDNTSIATENGSDGEIDGSQYDTSDLDKTDRALLREGYVEITFDELRELQRQRKKRLSSAEALEEAKSLGKKRLEETTRMVEQKAGIKKPLFDPRGVTGSSIKQMTEEKRILKTANDALEKLYDRGDKTFCVDGDPIYFLECEVNVDLRYANLGWTLPVSVMDLRPAAEEILIDRMQDKLRSHGSKIQRAVHNKLRHYYPPKLRFFALRDDTIRNAVQGDINDSADYDDFHGLDR</sequence>
<evidence type="ECO:0000256" key="1">
    <source>
        <dbReference type="SAM" id="MobiDB-lite"/>
    </source>
</evidence>
<name>A0A7S1Y2L3_9STRA</name>
<accession>A0A7S1Y2L3</accession>
<evidence type="ECO:0000313" key="2">
    <source>
        <dbReference type="EMBL" id="CAD9273648.1"/>
    </source>
</evidence>
<dbReference type="EMBL" id="HBGK01004836">
    <property type="protein sequence ID" value="CAD9273648.1"/>
    <property type="molecule type" value="Transcribed_RNA"/>
</dbReference>
<reference evidence="2" key="1">
    <citation type="submission" date="2021-01" db="EMBL/GenBank/DDBJ databases">
        <authorList>
            <person name="Corre E."/>
            <person name="Pelletier E."/>
            <person name="Niang G."/>
            <person name="Scheremetjew M."/>
            <person name="Finn R."/>
            <person name="Kale V."/>
            <person name="Holt S."/>
            <person name="Cochrane G."/>
            <person name="Meng A."/>
            <person name="Brown T."/>
            <person name="Cohen L."/>
        </authorList>
    </citation>
    <scope>NUCLEOTIDE SEQUENCE</scope>
    <source>
        <strain evidence="2">CCMP 410</strain>
    </source>
</reference>
<gene>
    <name evidence="2" type="ORF">GOCE00092_LOCUS2556</name>
</gene>
<protein>
    <submittedName>
        <fullName evidence="2">Uncharacterized protein</fullName>
    </submittedName>
</protein>
<proteinExistence type="predicted"/>
<feature type="region of interest" description="Disordered" evidence="1">
    <location>
        <begin position="39"/>
        <end position="67"/>
    </location>
</feature>
<organism evidence="2">
    <name type="scientific">Grammatophora oceanica</name>
    <dbReference type="NCBI Taxonomy" id="210454"/>
    <lineage>
        <taxon>Eukaryota</taxon>
        <taxon>Sar</taxon>
        <taxon>Stramenopiles</taxon>
        <taxon>Ochrophyta</taxon>
        <taxon>Bacillariophyta</taxon>
        <taxon>Fragilariophyceae</taxon>
        <taxon>Fragilariophycidae</taxon>
        <taxon>Rhabdonematales</taxon>
        <taxon>Grammatophoraceae</taxon>
        <taxon>Grammatophora</taxon>
    </lineage>
</organism>
<dbReference type="AlphaFoldDB" id="A0A7S1Y2L3"/>